<dbReference type="EMBL" id="UINC01122896">
    <property type="protein sequence ID" value="SVC98998.1"/>
    <property type="molecule type" value="Genomic_DNA"/>
</dbReference>
<sequence>VSLVARYLEDNGIPTVMIATARDIVEYCGVPRLVFVDFPLGNPCGVPFDKAMQSSILDIALGLLESADEPGKTVVAPYSWPQGENWKETIFTQEQPFLEGEAYDNWMAAKERYRKLKSSGS</sequence>
<organism evidence="1">
    <name type="scientific">marine metagenome</name>
    <dbReference type="NCBI Taxonomy" id="408172"/>
    <lineage>
        <taxon>unclassified sequences</taxon>
        <taxon>metagenomes</taxon>
        <taxon>ecological metagenomes</taxon>
    </lineage>
</organism>
<gene>
    <name evidence="1" type="ORF">METZ01_LOCUS351852</name>
</gene>
<accession>A0A382RPX8</accession>
<name>A0A382RPX8_9ZZZZ</name>
<feature type="non-terminal residue" evidence="1">
    <location>
        <position position="1"/>
    </location>
</feature>
<protein>
    <submittedName>
        <fullName evidence="1">Uncharacterized protein</fullName>
    </submittedName>
</protein>
<dbReference type="AlphaFoldDB" id="A0A382RPX8"/>
<proteinExistence type="predicted"/>
<evidence type="ECO:0000313" key="1">
    <source>
        <dbReference type="EMBL" id="SVC98998.1"/>
    </source>
</evidence>
<reference evidence="1" key="1">
    <citation type="submission" date="2018-05" db="EMBL/GenBank/DDBJ databases">
        <authorList>
            <person name="Lanie J.A."/>
            <person name="Ng W.-L."/>
            <person name="Kazmierczak K.M."/>
            <person name="Andrzejewski T.M."/>
            <person name="Davidsen T.M."/>
            <person name="Wayne K.J."/>
            <person name="Tettelin H."/>
            <person name="Glass J.I."/>
            <person name="Rusch D."/>
            <person name="Podicherti R."/>
            <person name="Tsui H.-C.T."/>
            <person name="Winkler M.E."/>
        </authorList>
    </citation>
    <scope>NUCLEOTIDE SEQUENCE</scope>
</reference>